<dbReference type="InterPro" id="IPR025315">
    <property type="entry name" value="DUF4220"/>
</dbReference>
<gene>
    <name evidence="3" type="ORF">E2562_015207</name>
</gene>
<evidence type="ECO:0000256" key="1">
    <source>
        <dbReference type="SAM" id="Phobius"/>
    </source>
</evidence>
<dbReference type="PANTHER" id="PTHR31325">
    <property type="entry name" value="OS01G0798800 PROTEIN-RELATED"/>
    <property type="match status" value="1"/>
</dbReference>
<keyword evidence="1" id="KW-0472">Membrane</keyword>
<dbReference type="EMBL" id="SPHZ02000002">
    <property type="protein sequence ID" value="KAF0929097.1"/>
    <property type="molecule type" value="Genomic_DNA"/>
</dbReference>
<protein>
    <recommendedName>
        <fullName evidence="2">DUF4220 domain-containing protein</fullName>
    </recommendedName>
</protein>
<feature type="transmembrane region" description="Helical" evidence="1">
    <location>
        <begin position="135"/>
        <end position="156"/>
    </location>
</feature>
<accession>A0A6G1EWU3</accession>
<sequence length="649" mass="71445">MVSSDDFVNGGIIAAAVFAVLLVALSTYGRRFRHPALRFFVWAASTVFLPLTSSIISALLRRSSEDNCDGTPPAEGNSNPDIQNMWTLLQWIVLILLIKGNADMAAAAITISAASPSAGDVGIDGQKVRPPVEHLAQYAWLAYLIVLCLPVAGWLGNARKTIFIAFSVLGLAKMALKLAAFWSASFSFALGKNARLISGYMAQLVEEYDGDDGHEDVPRYIVAGEKKDHVEENPQGYSIKRDVLRDKYSDLVTLDRVWRMAKHGDSNGLLAKRPELRDLCLSYSLFKSLRRRLSGYPLADAGSTKALDFVIVPGGRGNQQVTDVKLERAYYYITLFLLLVVILAEIWEIVAGLWRRCRRAHAALDAVLRFRPARRWCNKIGQNSVLEPRRFRKRSGLLAEQLYGRAGLMGSVAVSPEVKDAMLRALRSTYGRTNKASAAARRVGGKVDWAWYVSSNFAHGGDGLHTTDNILAWHVGTMLFEIKYTNAASPASSLTHMIAARDLSCYCTYLAAAAPELLPDSPAWTEKRYKEVAADVRGALGKDGAANSTVQRYERLVQTLSASSRDKVLRRGAEIGRRLVEEFSEDEASGWLFLANFWSEMVIYVAPSENVKGHVEAMGRGGEFVTLVWALLLHAGITTRPETPSASIP</sequence>
<dbReference type="Proteomes" id="UP000479710">
    <property type="component" value="Unassembled WGS sequence"/>
</dbReference>
<feature type="domain" description="DUF4220" evidence="2">
    <location>
        <begin position="42"/>
        <end position="318"/>
    </location>
</feature>
<feature type="transmembrane region" description="Helical" evidence="1">
    <location>
        <begin position="329"/>
        <end position="354"/>
    </location>
</feature>
<evidence type="ECO:0000313" key="3">
    <source>
        <dbReference type="EMBL" id="KAF0929097.1"/>
    </source>
</evidence>
<evidence type="ECO:0000313" key="4">
    <source>
        <dbReference type="Proteomes" id="UP000479710"/>
    </source>
</evidence>
<dbReference type="InterPro" id="IPR007658">
    <property type="entry name" value="DUF594"/>
</dbReference>
<comment type="caution">
    <text evidence="3">The sequence shown here is derived from an EMBL/GenBank/DDBJ whole genome shotgun (WGS) entry which is preliminary data.</text>
</comment>
<reference evidence="3 4" key="1">
    <citation type="submission" date="2019-11" db="EMBL/GenBank/DDBJ databases">
        <title>Whole genome sequence of Oryza granulata.</title>
        <authorList>
            <person name="Li W."/>
        </authorList>
    </citation>
    <scope>NUCLEOTIDE SEQUENCE [LARGE SCALE GENOMIC DNA]</scope>
    <source>
        <strain evidence="4">cv. Menghai</strain>
        <tissue evidence="3">Leaf</tissue>
    </source>
</reference>
<feature type="transmembrane region" description="Helical" evidence="1">
    <location>
        <begin position="39"/>
        <end position="60"/>
    </location>
</feature>
<evidence type="ECO:0000259" key="2">
    <source>
        <dbReference type="Pfam" id="PF13968"/>
    </source>
</evidence>
<keyword evidence="4" id="KW-1185">Reference proteome</keyword>
<feature type="transmembrane region" description="Helical" evidence="1">
    <location>
        <begin position="88"/>
        <end position="114"/>
    </location>
</feature>
<feature type="transmembrane region" description="Helical" evidence="1">
    <location>
        <begin position="6"/>
        <end position="27"/>
    </location>
</feature>
<dbReference type="Pfam" id="PF04578">
    <property type="entry name" value="DUF594"/>
    <property type="match status" value="1"/>
</dbReference>
<organism evidence="3 4">
    <name type="scientific">Oryza meyeriana var. granulata</name>
    <dbReference type="NCBI Taxonomy" id="110450"/>
    <lineage>
        <taxon>Eukaryota</taxon>
        <taxon>Viridiplantae</taxon>
        <taxon>Streptophyta</taxon>
        <taxon>Embryophyta</taxon>
        <taxon>Tracheophyta</taxon>
        <taxon>Spermatophyta</taxon>
        <taxon>Magnoliopsida</taxon>
        <taxon>Liliopsida</taxon>
        <taxon>Poales</taxon>
        <taxon>Poaceae</taxon>
        <taxon>BOP clade</taxon>
        <taxon>Oryzoideae</taxon>
        <taxon>Oryzeae</taxon>
        <taxon>Oryzinae</taxon>
        <taxon>Oryza</taxon>
        <taxon>Oryza meyeriana</taxon>
    </lineage>
</organism>
<dbReference type="Pfam" id="PF13968">
    <property type="entry name" value="DUF4220"/>
    <property type="match status" value="1"/>
</dbReference>
<name>A0A6G1EWU3_9ORYZ</name>
<keyword evidence="1" id="KW-1133">Transmembrane helix</keyword>
<dbReference type="OrthoDB" id="685299at2759"/>
<dbReference type="AlphaFoldDB" id="A0A6G1EWU3"/>
<proteinExistence type="predicted"/>
<keyword evidence="1" id="KW-0812">Transmembrane</keyword>